<keyword evidence="2" id="KW-1185">Reference proteome</keyword>
<sequence>MVREHPFFRQLMSLSLPIEDYVIAGSGPMFAHGLRRDIGDIDVVAGSVAWGRALELGHPETAPLGYAQHVVLSGGTIEILDGWFGYPVDALIAEAEIIEGIRFMPLRRVLEWKLKFMDNGVGREKDWRDIEMIRQYLQ</sequence>
<dbReference type="SUPFAM" id="SSF81301">
    <property type="entry name" value="Nucleotidyltransferase"/>
    <property type="match status" value="1"/>
</dbReference>
<organism evidence="1 2">
    <name type="scientific">Streptomyces lavenduligriseus</name>
    <dbReference type="NCBI Taxonomy" id="67315"/>
    <lineage>
        <taxon>Bacteria</taxon>
        <taxon>Bacillati</taxon>
        <taxon>Actinomycetota</taxon>
        <taxon>Actinomycetes</taxon>
        <taxon>Kitasatosporales</taxon>
        <taxon>Streptomycetaceae</taxon>
        <taxon>Streptomyces</taxon>
    </lineage>
</organism>
<dbReference type="InterPro" id="IPR043519">
    <property type="entry name" value="NT_sf"/>
</dbReference>
<protein>
    <recommendedName>
        <fullName evidence="3">Nucleotidyltransferase family protein</fullName>
    </recommendedName>
</protein>
<comment type="caution">
    <text evidence="1">The sequence shown here is derived from an EMBL/GenBank/DDBJ whole genome shotgun (WGS) entry which is preliminary data.</text>
</comment>
<dbReference type="EMBL" id="JAMCCK010000009">
    <property type="protein sequence ID" value="MCL3992841.1"/>
    <property type="molecule type" value="Genomic_DNA"/>
</dbReference>
<evidence type="ECO:0000313" key="2">
    <source>
        <dbReference type="Proteomes" id="UP001202052"/>
    </source>
</evidence>
<accession>A0ABT0NN94</accession>
<reference evidence="1 2" key="1">
    <citation type="submission" date="2022-05" db="EMBL/GenBank/DDBJ databases">
        <title>Genome Resource of Streptomyces lavenduligriseus GA1-1, a Strain with Broad-Spectrum Antifungal Activity against Phytopathogenic Fungi.</title>
        <authorList>
            <person name="Qi D."/>
        </authorList>
    </citation>
    <scope>NUCLEOTIDE SEQUENCE [LARGE SCALE GENOMIC DNA]</scope>
    <source>
        <strain evidence="1 2">GA1-1</strain>
    </source>
</reference>
<evidence type="ECO:0008006" key="3">
    <source>
        <dbReference type="Google" id="ProtNLM"/>
    </source>
</evidence>
<proteinExistence type="predicted"/>
<gene>
    <name evidence="1" type="ORF">M4438_04790</name>
</gene>
<name>A0ABT0NN94_9ACTN</name>
<evidence type="ECO:0000313" key="1">
    <source>
        <dbReference type="EMBL" id="MCL3992841.1"/>
    </source>
</evidence>
<dbReference type="RefSeq" id="WP_249457319.1">
    <property type="nucleotide sequence ID" value="NZ_JAMCCK010000009.1"/>
</dbReference>
<dbReference type="Proteomes" id="UP001202052">
    <property type="component" value="Unassembled WGS sequence"/>
</dbReference>